<accession>A0AC61RR47</accession>
<dbReference type="Proteomes" id="UP000304953">
    <property type="component" value="Unassembled WGS sequence"/>
</dbReference>
<proteinExistence type="predicted"/>
<gene>
    <name evidence="1" type="ORF">E5329_20835</name>
</gene>
<reference evidence="1" key="1">
    <citation type="submission" date="2019-04" db="EMBL/GenBank/DDBJ databases">
        <title>Microbes associate with the intestines of laboratory mice.</title>
        <authorList>
            <person name="Navarre W."/>
            <person name="Wong E."/>
            <person name="Huang K."/>
            <person name="Tropini C."/>
            <person name="Ng K."/>
            <person name="Yu B."/>
        </authorList>
    </citation>
    <scope>NUCLEOTIDE SEQUENCE</scope>
    <source>
        <strain evidence="1">NM01_1-7b</strain>
    </source>
</reference>
<dbReference type="EMBL" id="SRYA01000056">
    <property type="protein sequence ID" value="TGY91474.1"/>
    <property type="molecule type" value="Genomic_DNA"/>
</dbReference>
<name>A0AC61RR47_9FIRM</name>
<comment type="caution">
    <text evidence="1">The sequence shown here is derived from an EMBL/GenBank/DDBJ whole genome shotgun (WGS) entry which is preliminary data.</text>
</comment>
<organism evidence="1 2">
    <name type="scientific">Petralouisia muris</name>
    <dbReference type="NCBI Taxonomy" id="3032872"/>
    <lineage>
        <taxon>Bacteria</taxon>
        <taxon>Bacillati</taxon>
        <taxon>Bacillota</taxon>
        <taxon>Clostridia</taxon>
        <taxon>Lachnospirales</taxon>
        <taxon>Lachnospiraceae</taxon>
        <taxon>Petralouisia</taxon>
    </lineage>
</organism>
<protein>
    <submittedName>
        <fullName evidence="1">Uncharacterized protein</fullName>
    </submittedName>
</protein>
<sequence>MKCKICSAENLEGTRYCQSCGEPLKESVSIGFPWKHGKAYAGLGHKGSSIAPLGAMAIERQGKELEPGNAHKNLVKVCPCQDGTWYCPDCGELNQQYKNFCKNCGRDYV</sequence>
<evidence type="ECO:0000313" key="1">
    <source>
        <dbReference type="EMBL" id="TGY91474.1"/>
    </source>
</evidence>
<evidence type="ECO:0000313" key="2">
    <source>
        <dbReference type="Proteomes" id="UP000304953"/>
    </source>
</evidence>
<keyword evidence="2" id="KW-1185">Reference proteome</keyword>